<dbReference type="RefSeq" id="WP_015327207.1">
    <property type="nucleotide sequence ID" value="NC_019978.1"/>
</dbReference>
<gene>
    <name evidence="9" type="ordered locus">Halha_1550</name>
</gene>
<evidence type="ECO:0000256" key="4">
    <source>
        <dbReference type="ARBA" id="ARBA00022692"/>
    </source>
</evidence>
<evidence type="ECO:0000256" key="2">
    <source>
        <dbReference type="ARBA" id="ARBA00022448"/>
    </source>
</evidence>
<dbReference type="Pfam" id="PF00528">
    <property type="entry name" value="BPD_transp_1"/>
    <property type="match status" value="1"/>
</dbReference>
<evidence type="ECO:0000256" key="7">
    <source>
        <dbReference type="RuleBase" id="RU363032"/>
    </source>
</evidence>
<dbReference type="InterPro" id="IPR000515">
    <property type="entry name" value="MetI-like"/>
</dbReference>
<dbReference type="GO" id="GO:0005886">
    <property type="term" value="C:plasma membrane"/>
    <property type="evidence" value="ECO:0007669"/>
    <property type="project" value="UniProtKB-SubCell"/>
</dbReference>
<keyword evidence="6 7" id="KW-0472">Membrane</keyword>
<protein>
    <submittedName>
        <fullName evidence="9">Permease component of ABC-type sugar transporter</fullName>
    </submittedName>
</protein>
<comment type="subcellular location">
    <subcellularLocation>
        <location evidence="1 7">Cell membrane</location>
        <topology evidence="1 7">Multi-pass membrane protein</topology>
    </subcellularLocation>
</comment>
<keyword evidence="4 7" id="KW-0812">Transmembrane</keyword>
<dbReference type="InterPro" id="IPR035906">
    <property type="entry name" value="MetI-like_sf"/>
</dbReference>
<sequence>MLSKLKEINPLSQTEEGPNTGLSEAQLAFLLVAPALLVITAVALYPVLKSVWLSLFQMNLKFGNTKFIGLQNYIELFKTPRYWGATWNTIYFTVISVFFEATIGLVMALLMNRSFKGRGLFRASVLIPWAIPTVISAMMWKLMYNPQMGVINDILLRLGVVDQTVSWLGQESLAMWAAIIADVWKTSPFMALMLLAGLQTIPGELYEAAEIDGANKWQKFKEITFPLLKPSLLVALLFRTLRAFRVFGLLRVLTGGGPANSTESLSLYSYNILFSYLQFGKGSAASVTVFVGVLIISYIYIKVLGTDPSRD</sequence>
<dbReference type="Gene3D" id="1.10.3720.10">
    <property type="entry name" value="MetI-like"/>
    <property type="match status" value="1"/>
</dbReference>
<dbReference type="STRING" id="748449.Halha_1550"/>
<feature type="transmembrane region" description="Helical" evidence="7">
    <location>
        <begin position="282"/>
        <end position="301"/>
    </location>
</feature>
<keyword evidence="5 7" id="KW-1133">Transmembrane helix</keyword>
<evidence type="ECO:0000313" key="9">
    <source>
        <dbReference type="EMBL" id="AGB41489.1"/>
    </source>
</evidence>
<evidence type="ECO:0000313" key="10">
    <source>
        <dbReference type="Proteomes" id="UP000010880"/>
    </source>
</evidence>
<organism evidence="9 10">
    <name type="scientific">Halobacteroides halobius (strain ATCC 35273 / DSM 5150 / MD-1)</name>
    <dbReference type="NCBI Taxonomy" id="748449"/>
    <lineage>
        <taxon>Bacteria</taxon>
        <taxon>Bacillati</taxon>
        <taxon>Bacillota</taxon>
        <taxon>Clostridia</taxon>
        <taxon>Halanaerobiales</taxon>
        <taxon>Halobacteroidaceae</taxon>
        <taxon>Halobacteroides</taxon>
    </lineage>
</organism>
<dbReference type="CDD" id="cd06261">
    <property type="entry name" value="TM_PBP2"/>
    <property type="match status" value="1"/>
</dbReference>
<dbReference type="HOGENOM" id="CLU_016047_0_3_9"/>
<dbReference type="AlphaFoldDB" id="L0KAU0"/>
<comment type="similarity">
    <text evidence="7">Belongs to the binding-protein-dependent transport system permease family.</text>
</comment>
<dbReference type="PROSITE" id="PS50928">
    <property type="entry name" value="ABC_TM1"/>
    <property type="match status" value="1"/>
</dbReference>
<dbReference type="eggNOG" id="COG1175">
    <property type="taxonomic scope" value="Bacteria"/>
</dbReference>
<feature type="domain" description="ABC transmembrane type-1" evidence="8">
    <location>
        <begin position="86"/>
        <end position="300"/>
    </location>
</feature>
<feature type="transmembrane region" description="Helical" evidence="7">
    <location>
        <begin position="27"/>
        <end position="48"/>
    </location>
</feature>
<keyword evidence="9" id="KW-0762">Sugar transport</keyword>
<keyword evidence="10" id="KW-1185">Reference proteome</keyword>
<dbReference type="KEGG" id="hhl:Halha_1550"/>
<proteinExistence type="inferred from homology"/>
<keyword evidence="2 7" id="KW-0813">Transport</keyword>
<evidence type="ECO:0000256" key="3">
    <source>
        <dbReference type="ARBA" id="ARBA00022475"/>
    </source>
</evidence>
<evidence type="ECO:0000256" key="6">
    <source>
        <dbReference type="ARBA" id="ARBA00023136"/>
    </source>
</evidence>
<feature type="transmembrane region" description="Helical" evidence="7">
    <location>
        <begin position="123"/>
        <end position="144"/>
    </location>
</feature>
<feature type="transmembrane region" description="Helical" evidence="7">
    <location>
        <begin position="90"/>
        <end position="111"/>
    </location>
</feature>
<dbReference type="SUPFAM" id="SSF161098">
    <property type="entry name" value="MetI-like"/>
    <property type="match status" value="1"/>
</dbReference>
<dbReference type="PANTHER" id="PTHR43005:SF2">
    <property type="entry name" value="INTEGRAL MEMBRANE SUGAR TRANSPORT PROTEIN"/>
    <property type="match status" value="1"/>
</dbReference>
<dbReference type="GO" id="GO:0055085">
    <property type="term" value="P:transmembrane transport"/>
    <property type="evidence" value="ECO:0007669"/>
    <property type="project" value="InterPro"/>
</dbReference>
<dbReference type="Proteomes" id="UP000010880">
    <property type="component" value="Chromosome"/>
</dbReference>
<dbReference type="OrthoDB" id="9774308at2"/>
<dbReference type="EMBL" id="CP003359">
    <property type="protein sequence ID" value="AGB41489.1"/>
    <property type="molecule type" value="Genomic_DNA"/>
</dbReference>
<dbReference type="PATRIC" id="fig|748449.3.peg.1502"/>
<keyword evidence="3" id="KW-1003">Cell membrane</keyword>
<reference evidence="10" key="1">
    <citation type="submission" date="2012-02" db="EMBL/GenBank/DDBJ databases">
        <title>The complete genome of Halobacteroides halobius DSM 5150.</title>
        <authorList>
            <person name="Lucas S."/>
            <person name="Copeland A."/>
            <person name="Lapidus A."/>
            <person name="Glavina del Rio T."/>
            <person name="Dalin E."/>
            <person name="Tice H."/>
            <person name="Bruce D."/>
            <person name="Goodwin L."/>
            <person name="Pitluck S."/>
            <person name="Peters L."/>
            <person name="Mikhailova N."/>
            <person name="Gu W."/>
            <person name="Kyrpides N."/>
            <person name="Mavromatis K."/>
            <person name="Ivanova N."/>
            <person name="Brettin T."/>
            <person name="Detter J.C."/>
            <person name="Han C."/>
            <person name="Larimer F."/>
            <person name="Land M."/>
            <person name="Hauser L."/>
            <person name="Markowitz V."/>
            <person name="Cheng J.-F."/>
            <person name="Hugenholtz P."/>
            <person name="Woyke T."/>
            <person name="Wu D."/>
            <person name="Tindall B."/>
            <person name="Pomrenke H."/>
            <person name="Brambilla E."/>
            <person name="Klenk H.-P."/>
            <person name="Eisen J.A."/>
        </authorList>
    </citation>
    <scope>NUCLEOTIDE SEQUENCE [LARGE SCALE GENOMIC DNA]</scope>
    <source>
        <strain evidence="10">ATCC 35273 / DSM 5150 / MD-1</strain>
    </source>
</reference>
<name>L0KAU0_HALHC</name>
<evidence type="ECO:0000256" key="5">
    <source>
        <dbReference type="ARBA" id="ARBA00022989"/>
    </source>
</evidence>
<accession>L0KAU0</accession>
<evidence type="ECO:0000259" key="8">
    <source>
        <dbReference type="PROSITE" id="PS50928"/>
    </source>
</evidence>
<evidence type="ECO:0000256" key="1">
    <source>
        <dbReference type="ARBA" id="ARBA00004651"/>
    </source>
</evidence>
<dbReference type="PANTHER" id="PTHR43005">
    <property type="entry name" value="BLR7065 PROTEIN"/>
    <property type="match status" value="1"/>
</dbReference>